<feature type="compositionally biased region" description="Basic residues" evidence="1">
    <location>
        <begin position="129"/>
        <end position="138"/>
    </location>
</feature>
<organism evidence="3 4">
    <name type="scientific">Plutella xylostella</name>
    <name type="common">Diamondback moth</name>
    <name type="synonym">Plutella maculipennis</name>
    <dbReference type="NCBI Taxonomy" id="51655"/>
    <lineage>
        <taxon>Eukaryota</taxon>
        <taxon>Metazoa</taxon>
        <taxon>Ecdysozoa</taxon>
        <taxon>Arthropoda</taxon>
        <taxon>Hexapoda</taxon>
        <taxon>Insecta</taxon>
        <taxon>Pterygota</taxon>
        <taxon>Neoptera</taxon>
        <taxon>Endopterygota</taxon>
        <taxon>Lepidoptera</taxon>
        <taxon>Glossata</taxon>
        <taxon>Ditrysia</taxon>
        <taxon>Yponomeutoidea</taxon>
        <taxon>Plutellidae</taxon>
        <taxon>Plutella</taxon>
    </lineage>
</organism>
<keyword evidence="4" id="KW-1185">Reference proteome</keyword>
<proteinExistence type="predicted"/>
<sequence>MVRLAILAILVAALVAESTCQYKIIRPTYRPPLRRPGPVIRTVRDVDTSEFYEPPAVFVYDPDTQTYEEAKEAEDQMKALQEEFQLPNNQDSTVNTDDITTDPAEPNRRIARSLDSPSAKRYGSYSPKRGSKAHRVARSPRDLEFFDAREPLSLDEGKTSDPYLQGQFDDVRMDPNLRYARDLKLPYGVPKGPAKLPPFFPIPQPQPQPHFPVYARNTREVHIPGMKKPTYRDIVIPNWNPNVKTNPWSRIGGRH</sequence>
<feature type="signal peptide" evidence="2">
    <location>
        <begin position="1"/>
        <end position="20"/>
    </location>
</feature>
<evidence type="ECO:0000313" key="4">
    <source>
        <dbReference type="Proteomes" id="UP000823941"/>
    </source>
</evidence>
<reference evidence="3 4" key="1">
    <citation type="submission" date="2021-06" db="EMBL/GenBank/DDBJ databases">
        <title>A haploid diamondback moth (Plutella xylostella L.) genome assembly resolves 31 chromosomes and identifies a diamide resistance mutation.</title>
        <authorList>
            <person name="Ward C.M."/>
            <person name="Perry K.D."/>
            <person name="Baker G."/>
            <person name="Powis K."/>
            <person name="Heckel D.G."/>
            <person name="Baxter S.W."/>
        </authorList>
    </citation>
    <scope>NUCLEOTIDE SEQUENCE [LARGE SCALE GENOMIC DNA]</scope>
    <source>
        <strain evidence="3 4">LV</strain>
        <tissue evidence="3">Single pupa</tissue>
    </source>
</reference>
<dbReference type="Proteomes" id="UP000823941">
    <property type="component" value="Chromosome 10"/>
</dbReference>
<evidence type="ECO:0000313" key="3">
    <source>
        <dbReference type="EMBL" id="KAG7307578.1"/>
    </source>
</evidence>
<keyword evidence="2" id="KW-0732">Signal</keyword>
<feature type="compositionally biased region" description="Polar residues" evidence="1">
    <location>
        <begin position="86"/>
        <end position="98"/>
    </location>
</feature>
<gene>
    <name evidence="3" type="ORF">JYU34_007797</name>
</gene>
<evidence type="ECO:0000256" key="1">
    <source>
        <dbReference type="SAM" id="MobiDB-lite"/>
    </source>
</evidence>
<protein>
    <submittedName>
        <fullName evidence="3">Uncharacterized protein</fullName>
    </submittedName>
</protein>
<feature type="chain" id="PRO_5046146018" evidence="2">
    <location>
        <begin position="21"/>
        <end position="255"/>
    </location>
</feature>
<comment type="caution">
    <text evidence="3">The sequence shown here is derived from an EMBL/GenBank/DDBJ whole genome shotgun (WGS) entry which is preliminary data.</text>
</comment>
<accession>A0ABQ7QR85</accession>
<evidence type="ECO:0000256" key="2">
    <source>
        <dbReference type="SAM" id="SignalP"/>
    </source>
</evidence>
<dbReference type="EMBL" id="JAHIBW010000010">
    <property type="protein sequence ID" value="KAG7307578.1"/>
    <property type="molecule type" value="Genomic_DNA"/>
</dbReference>
<name>A0ABQ7QR85_PLUXY</name>
<feature type="region of interest" description="Disordered" evidence="1">
    <location>
        <begin position="85"/>
        <end position="138"/>
    </location>
</feature>